<gene>
    <name evidence="2" type="ORF">JOB18_034321</name>
</gene>
<evidence type="ECO:0000313" key="2">
    <source>
        <dbReference type="EMBL" id="KAG7454267.1"/>
    </source>
</evidence>
<accession>A0AAV6PDB7</accession>
<feature type="compositionally biased region" description="Polar residues" evidence="1">
    <location>
        <begin position="116"/>
        <end position="130"/>
    </location>
</feature>
<evidence type="ECO:0000313" key="3">
    <source>
        <dbReference type="Proteomes" id="UP000693946"/>
    </source>
</evidence>
<sequence length="142" mass="15703">ATDFIRNNPFFGGGRAAQTAALAVRSTSTLTDSNKCAGRRRRNSTPCNRFIATNRNSNAVPCERGRGKIELAVNCSCLGSGEEEKRDGRTHREGQTRTWQRLRPLGERLGFQTLTHTNSRGQTHTCSAQLPPSDKREKPAFT</sequence>
<dbReference type="Proteomes" id="UP000693946">
    <property type="component" value="Unassembled WGS sequence"/>
</dbReference>
<comment type="caution">
    <text evidence="2">The sequence shown here is derived from an EMBL/GenBank/DDBJ whole genome shotgun (WGS) entry which is preliminary data.</text>
</comment>
<dbReference type="EMBL" id="JAGKHQ010001600">
    <property type="protein sequence ID" value="KAG7454267.1"/>
    <property type="molecule type" value="Genomic_DNA"/>
</dbReference>
<keyword evidence="3" id="KW-1185">Reference proteome</keyword>
<feature type="region of interest" description="Disordered" evidence="1">
    <location>
        <begin position="116"/>
        <end position="142"/>
    </location>
</feature>
<organism evidence="2 3">
    <name type="scientific">Solea senegalensis</name>
    <name type="common">Senegalese sole</name>
    <dbReference type="NCBI Taxonomy" id="28829"/>
    <lineage>
        <taxon>Eukaryota</taxon>
        <taxon>Metazoa</taxon>
        <taxon>Chordata</taxon>
        <taxon>Craniata</taxon>
        <taxon>Vertebrata</taxon>
        <taxon>Euteleostomi</taxon>
        <taxon>Actinopterygii</taxon>
        <taxon>Neopterygii</taxon>
        <taxon>Teleostei</taxon>
        <taxon>Neoteleostei</taxon>
        <taxon>Acanthomorphata</taxon>
        <taxon>Carangaria</taxon>
        <taxon>Pleuronectiformes</taxon>
        <taxon>Pleuronectoidei</taxon>
        <taxon>Soleidae</taxon>
        <taxon>Solea</taxon>
    </lineage>
</organism>
<reference evidence="2 3" key="1">
    <citation type="journal article" date="2021" name="Sci. Rep.">
        <title>Chromosome anchoring in Senegalese sole (Solea senegalensis) reveals sex-associated markers and genome rearrangements in flatfish.</title>
        <authorList>
            <person name="Guerrero-Cozar I."/>
            <person name="Gomez-Garrido J."/>
            <person name="Berbel C."/>
            <person name="Martinez-Blanch J.F."/>
            <person name="Alioto T."/>
            <person name="Claros M.G."/>
            <person name="Gagnaire P.A."/>
            <person name="Manchado M."/>
        </authorList>
    </citation>
    <scope>NUCLEOTIDE SEQUENCE [LARGE SCALE GENOMIC DNA]</scope>
    <source>
        <strain evidence="2">Sse05_10M</strain>
    </source>
</reference>
<protein>
    <submittedName>
        <fullName evidence="2">Uncharacterized protein</fullName>
    </submittedName>
</protein>
<proteinExistence type="predicted"/>
<evidence type="ECO:0000256" key="1">
    <source>
        <dbReference type="SAM" id="MobiDB-lite"/>
    </source>
</evidence>
<feature type="compositionally biased region" description="Basic and acidic residues" evidence="1">
    <location>
        <begin position="133"/>
        <end position="142"/>
    </location>
</feature>
<name>A0AAV6PDB7_SOLSE</name>
<feature type="non-terminal residue" evidence="2">
    <location>
        <position position="1"/>
    </location>
</feature>
<dbReference type="AlphaFoldDB" id="A0AAV6PDB7"/>
<feature type="compositionally biased region" description="Basic and acidic residues" evidence="1">
    <location>
        <begin position="82"/>
        <end position="95"/>
    </location>
</feature>
<feature type="region of interest" description="Disordered" evidence="1">
    <location>
        <begin position="80"/>
        <end position="103"/>
    </location>
</feature>